<name>A0A9X1X6Y5_9SPHI</name>
<dbReference type="RefSeq" id="WP_245131774.1">
    <property type="nucleotide sequence ID" value="NZ_JALJEJ010000009.1"/>
</dbReference>
<keyword evidence="1" id="KW-0732">Signal</keyword>
<evidence type="ECO:0000313" key="3">
    <source>
        <dbReference type="Proteomes" id="UP001139450"/>
    </source>
</evidence>
<reference evidence="2" key="1">
    <citation type="submission" date="2022-04" db="EMBL/GenBank/DDBJ databases">
        <title>Mucilaginibacter sp. RS28 isolated from freshwater.</title>
        <authorList>
            <person name="Ko S.-R."/>
        </authorList>
    </citation>
    <scope>NUCLEOTIDE SEQUENCE</scope>
    <source>
        <strain evidence="2">RS28</strain>
    </source>
</reference>
<dbReference type="Proteomes" id="UP001139450">
    <property type="component" value="Unassembled WGS sequence"/>
</dbReference>
<proteinExistence type="predicted"/>
<dbReference type="AlphaFoldDB" id="A0A9X1X6Y5"/>
<comment type="caution">
    <text evidence="2">The sequence shown here is derived from an EMBL/GenBank/DDBJ whole genome shotgun (WGS) entry which is preliminary data.</text>
</comment>
<feature type="signal peptide" evidence="1">
    <location>
        <begin position="1"/>
        <end position="19"/>
    </location>
</feature>
<protein>
    <submittedName>
        <fullName evidence="2">Uncharacterized protein</fullName>
    </submittedName>
</protein>
<accession>A0A9X1X6Y5</accession>
<keyword evidence="3" id="KW-1185">Reference proteome</keyword>
<sequence>MLKHFLSLLITITSFAAFSQTTVPEFKSNFRYINGIDTILKQGVKEYELIIAFRSFTVNPLGTDYRLLILNKGSWQRKLFHDKRGYSMQIKDESFETLPTINATCQALFTRLVAGGLFSIEDDRVYPPCAERDTVIKGVKRTYSFGVQNGRQVQIWLITPKKSRRLYYYAPDFYVNYCPPYEDRRALLKLMDLLNQGW</sequence>
<feature type="chain" id="PRO_5040721029" evidence="1">
    <location>
        <begin position="20"/>
        <end position="198"/>
    </location>
</feature>
<evidence type="ECO:0000313" key="2">
    <source>
        <dbReference type="EMBL" id="MCJ8211285.1"/>
    </source>
</evidence>
<organism evidence="2 3">
    <name type="scientific">Mucilaginibacter straminoryzae</name>
    <dbReference type="NCBI Taxonomy" id="2932774"/>
    <lineage>
        <taxon>Bacteria</taxon>
        <taxon>Pseudomonadati</taxon>
        <taxon>Bacteroidota</taxon>
        <taxon>Sphingobacteriia</taxon>
        <taxon>Sphingobacteriales</taxon>
        <taxon>Sphingobacteriaceae</taxon>
        <taxon>Mucilaginibacter</taxon>
    </lineage>
</organism>
<evidence type="ECO:0000256" key="1">
    <source>
        <dbReference type="SAM" id="SignalP"/>
    </source>
</evidence>
<gene>
    <name evidence="2" type="ORF">MUY27_16320</name>
</gene>
<dbReference type="EMBL" id="JALJEJ010000009">
    <property type="protein sequence ID" value="MCJ8211285.1"/>
    <property type="molecule type" value="Genomic_DNA"/>
</dbReference>